<organism evidence="1">
    <name type="scientific">Anguilla anguilla</name>
    <name type="common">European freshwater eel</name>
    <name type="synonym">Muraena anguilla</name>
    <dbReference type="NCBI Taxonomy" id="7936"/>
    <lineage>
        <taxon>Eukaryota</taxon>
        <taxon>Metazoa</taxon>
        <taxon>Chordata</taxon>
        <taxon>Craniata</taxon>
        <taxon>Vertebrata</taxon>
        <taxon>Euteleostomi</taxon>
        <taxon>Actinopterygii</taxon>
        <taxon>Neopterygii</taxon>
        <taxon>Teleostei</taxon>
        <taxon>Anguilliformes</taxon>
        <taxon>Anguillidae</taxon>
        <taxon>Anguilla</taxon>
    </lineage>
</organism>
<dbReference type="EMBL" id="GBXM01007452">
    <property type="protein sequence ID" value="JAI01126.1"/>
    <property type="molecule type" value="Transcribed_RNA"/>
</dbReference>
<proteinExistence type="predicted"/>
<reference evidence="1" key="1">
    <citation type="submission" date="2014-11" db="EMBL/GenBank/DDBJ databases">
        <authorList>
            <person name="Amaro Gonzalez C."/>
        </authorList>
    </citation>
    <scope>NUCLEOTIDE SEQUENCE</scope>
</reference>
<dbReference type="AlphaFoldDB" id="A0A0E9XH06"/>
<evidence type="ECO:0000313" key="1">
    <source>
        <dbReference type="EMBL" id="JAI01126.1"/>
    </source>
</evidence>
<name>A0A0E9XH06_ANGAN</name>
<protein>
    <submittedName>
        <fullName evidence="1">Uncharacterized protein</fullName>
    </submittedName>
</protein>
<reference evidence="1" key="2">
    <citation type="journal article" date="2015" name="Fish Shellfish Immunol.">
        <title>Early steps in the European eel (Anguilla anguilla)-Vibrio vulnificus interaction in the gills: Role of the RtxA13 toxin.</title>
        <authorList>
            <person name="Callol A."/>
            <person name="Pajuelo D."/>
            <person name="Ebbesson L."/>
            <person name="Teles M."/>
            <person name="MacKenzie S."/>
            <person name="Amaro C."/>
        </authorList>
    </citation>
    <scope>NUCLEOTIDE SEQUENCE</scope>
</reference>
<accession>A0A0E9XH06</accession>
<sequence>MNIQGRTVSKVTRRDKNKILLVVTTERTAMSVGAYRQHPDIPLPPFFFFFL</sequence>